<dbReference type="InterPro" id="IPR013934">
    <property type="entry name" value="Utp13_C"/>
</dbReference>
<evidence type="ECO:0000256" key="1">
    <source>
        <dbReference type="ARBA" id="ARBA00004604"/>
    </source>
</evidence>
<evidence type="ECO:0000256" key="3">
    <source>
        <dbReference type="ARBA" id="ARBA00022737"/>
    </source>
</evidence>
<dbReference type="GO" id="GO:0000472">
    <property type="term" value="P:endonucleolytic cleavage to generate mature 5'-end of SSU-rRNA from (SSU-rRNA, 5.8S rRNA, LSU-rRNA)"/>
    <property type="evidence" value="ECO:0007669"/>
    <property type="project" value="TreeGrafter"/>
</dbReference>
<protein>
    <recommendedName>
        <fullName evidence="6">U3 small nucleolar RNA-associated protein 13 C-terminal domain-containing protein</fullName>
    </recommendedName>
</protein>
<dbReference type="Proteomes" id="UP000075885">
    <property type="component" value="Unassembled WGS sequence"/>
</dbReference>
<feature type="repeat" description="WD" evidence="5">
    <location>
        <begin position="149"/>
        <end position="192"/>
    </location>
</feature>
<evidence type="ECO:0000313" key="8">
    <source>
        <dbReference type="Proteomes" id="UP000075885"/>
    </source>
</evidence>
<dbReference type="FunFam" id="2.130.10.10:FF:001665">
    <property type="entry name" value="U3 small nucleolar RNA-associated protein 13"/>
    <property type="match status" value="1"/>
</dbReference>
<evidence type="ECO:0000256" key="5">
    <source>
        <dbReference type="PROSITE-ProRule" id="PRU00221"/>
    </source>
</evidence>
<dbReference type="VEuPathDB" id="VectorBase:AEPI004028"/>
<organism evidence="7 8">
    <name type="scientific">Anopheles epiroticus</name>
    <dbReference type="NCBI Taxonomy" id="199890"/>
    <lineage>
        <taxon>Eukaryota</taxon>
        <taxon>Metazoa</taxon>
        <taxon>Ecdysozoa</taxon>
        <taxon>Arthropoda</taxon>
        <taxon>Hexapoda</taxon>
        <taxon>Insecta</taxon>
        <taxon>Pterygota</taxon>
        <taxon>Neoptera</taxon>
        <taxon>Endopterygota</taxon>
        <taxon>Diptera</taxon>
        <taxon>Nematocera</taxon>
        <taxon>Culicoidea</taxon>
        <taxon>Culicidae</taxon>
        <taxon>Anophelinae</taxon>
        <taxon>Anopheles</taxon>
    </lineage>
</organism>
<feature type="repeat" description="WD" evidence="5">
    <location>
        <begin position="482"/>
        <end position="523"/>
    </location>
</feature>
<accession>A0A182PAS3</accession>
<dbReference type="GO" id="GO:0000480">
    <property type="term" value="P:endonucleolytic cleavage in 5'-ETS of tricistronic rRNA transcript (SSU-rRNA, 5.8S rRNA, LSU-rRNA)"/>
    <property type="evidence" value="ECO:0007669"/>
    <property type="project" value="TreeGrafter"/>
</dbReference>
<reference evidence="7" key="2">
    <citation type="submission" date="2020-05" db="UniProtKB">
        <authorList>
            <consortium name="EnsemblMetazoa"/>
        </authorList>
    </citation>
    <scope>IDENTIFICATION</scope>
    <source>
        <strain evidence="7">Epiroticus2</strain>
    </source>
</reference>
<dbReference type="PRINTS" id="PR00320">
    <property type="entry name" value="GPROTEINBRPT"/>
</dbReference>
<dbReference type="SUPFAM" id="SSF50978">
    <property type="entry name" value="WD40 repeat-like"/>
    <property type="match status" value="2"/>
</dbReference>
<evidence type="ECO:0000259" key="6">
    <source>
        <dbReference type="Pfam" id="PF08625"/>
    </source>
</evidence>
<dbReference type="STRING" id="199890.A0A182PAS3"/>
<comment type="subcellular location">
    <subcellularLocation>
        <location evidence="1">Nucleus</location>
        <location evidence="1">Nucleolus</location>
    </subcellularLocation>
</comment>
<dbReference type="InterPro" id="IPR015943">
    <property type="entry name" value="WD40/YVTN_repeat-like_dom_sf"/>
</dbReference>
<dbReference type="GO" id="GO:0030686">
    <property type="term" value="C:90S preribosome"/>
    <property type="evidence" value="ECO:0007669"/>
    <property type="project" value="TreeGrafter"/>
</dbReference>
<feature type="repeat" description="WD" evidence="5">
    <location>
        <begin position="381"/>
        <end position="420"/>
    </location>
</feature>
<dbReference type="FunFam" id="2.130.10.10:FF:001886">
    <property type="entry name" value="Transducin beta protein 3"/>
    <property type="match status" value="1"/>
</dbReference>
<dbReference type="CDD" id="cd00200">
    <property type="entry name" value="WD40"/>
    <property type="match status" value="2"/>
</dbReference>
<dbReference type="Pfam" id="PF00400">
    <property type="entry name" value="WD40"/>
    <property type="match status" value="7"/>
</dbReference>
<evidence type="ECO:0000256" key="4">
    <source>
        <dbReference type="ARBA" id="ARBA00023242"/>
    </source>
</evidence>
<keyword evidence="8" id="KW-1185">Reference proteome</keyword>
<dbReference type="InterPro" id="IPR020472">
    <property type="entry name" value="WD40_PAC1"/>
</dbReference>
<dbReference type="GO" id="GO:0032040">
    <property type="term" value="C:small-subunit processome"/>
    <property type="evidence" value="ECO:0007669"/>
    <property type="project" value="InterPro"/>
</dbReference>
<dbReference type="InterPro" id="IPR001680">
    <property type="entry name" value="WD40_rpt"/>
</dbReference>
<dbReference type="InterPro" id="IPR036322">
    <property type="entry name" value="WD40_repeat_dom_sf"/>
</dbReference>
<feature type="repeat" description="WD" evidence="5">
    <location>
        <begin position="524"/>
        <end position="565"/>
    </location>
</feature>
<sequence length="800" mass="89761">MSSKGKLKEVYEVKQQYKAFYTGGTVAWKPDAQQFLCLNNGTISVVSIDNLHEPVTLGEQQTDSEIAEDVIYTFAISNTGNSIVSGHRSGLLKLWDSKTHTVQKMWKTVHQGPISRLVFNPSDSVIASGGSDATIRLWDPTEQVCLGTLRGCEGLINVIVFHPDADSKIVIGVGDDTKIRAWNYESRKLLKTFEGHFSRVTGVSFSQDRTHLVSSGRDKILILWNYETQQAVKTIPVYEALESVVVLPAGLQVGGIKLKKSKVYAACGGEDGLVKVWEMTGAKIIYKQSNSLVAKAAEEGGLAITHLFYSDSLRRMAVVSADHNILVHDCETFECVHQLSGFSDEILDLILLGKKDQYIAMATNSNDFKVYDVSTMNCQLVKGHTDIVLSLCANDRYLVSSSKDNSIRLWSFSEDPFTIRCVAIGLKHTNTVGCVTLSRQGGNFCASVSQDRCLKTWKIPKKFEPAEGENNELPRLQCSLTELAHEKDINCVCISPNDRLIATGSQDKTAKLWDASNLSVVGVFRGHTRGIWAVRFSPVDQILLTNAADCCIKLWSLEDMTCLKTLEGHDSSVLRVEFLSNGMQLLSAGADGLLKLWSIKTSECVQTLDRHENRIWALCVTRDERVFYSGGSDSQLIQWHDVTESKRQAEMDQRKETLLQEQELNNLLSEKKLLKALRLALNLDRPLSTLKIVNEVIKSREQGLDETVRKLSNDHKERLLRHAIEWNTNSKNCRPAQLALHVLLEEMLAGRFQVSELNKHLEASLPYTERHFKRLTEYMKDLKFVEYSLRCMQPHAAKME</sequence>
<evidence type="ECO:0000256" key="2">
    <source>
        <dbReference type="ARBA" id="ARBA00022574"/>
    </source>
</evidence>
<keyword evidence="3" id="KW-0677">Repeat</keyword>
<feature type="repeat" description="WD" evidence="5">
    <location>
        <begin position="107"/>
        <end position="139"/>
    </location>
</feature>
<dbReference type="AlphaFoldDB" id="A0A182PAS3"/>
<reference evidence="8" key="1">
    <citation type="submission" date="2013-03" db="EMBL/GenBank/DDBJ databases">
        <title>The Genome Sequence of Anopheles epiroticus epiroticus2.</title>
        <authorList>
            <consortium name="The Broad Institute Genomics Platform"/>
            <person name="Neafsey D.E."/>
            <person name="Howell P."/>
            <person name="Walker B."/>
            <person name="Young S.K."/>
            <person name="Zeng Q."/>
            <person name="Gargeya S."/>
            <person name="Fitzgerald M."/>
            <person name="Haas B."/>
            <person name="Abouelleil A."/>
            <person name="Allen A.W."/>
            <person name="Alvarado L."/>
            <person name="Arachchi H.M."/>
            <person name="Berlin A.M."/>
            <person name="Chapman S.B."/>
            <person name="Gainer-Dewar J."/>
            <person name="Goldberg J."/>
            <person name="Griggs A."/>
            <person name="Gujja S."/>
            <person name="Hansen M."/>
            <person name="Howarth C."/>
            <person name="Imamovic A."/>
            <person name="Ireland A."/>
            <person name="Larimer J."/>
            <person name="McCowan C."/>
            <person name="Murphy C."/>
            <person name="Pearson M."/>
            <person name="Poon T.W."/>
            <person name="Priest M."/>
            <person name="Roberts A."/>
            <person name="Saif S."/>
            <person name="Shea T."/>
            <person name="Sisk P."/>
            <person name="Sykes S."/>
            <person name="Wortman J."/>
            <person name="Nusbaum C."/>
            <person name="Birren B."/>
        </authorList>
    </citation>
    <scope>NUCLEOTIDE SEQUENCE [LARGE SCALE GENOMIC DNA]</scope>
    <source>
        <strain evidence="8">Epiroticus2</strain>
    </source>
</reference>
<dbReference type="GO" id="GO:0034511">
    <property type="term" value="F:U3 snoRNA binding"/>
    <property type="evidence" value="ECO:0007669"/>
    <property type="project" value="TreeGrafter"/>
</dbReference>
<feature type="domain" description="U3 small nucleolar RNA-associated protein 13 C-terminal" evidence="6">
    <location>
        <begin position="661"/>
        <end position="792"/>
    </location>
</feature>
<keyword evidence="4" id="KW-0539">Nucleus</keyword>
<evidence type="ECO:0000313" key="7">
    <source>
        <dbReference type="EnsemblMetazoa" id="AEPI004028-PA"/>
    </source>
</evidence>
<name>A0A182PAS3_9DIPT</name>
<dbReference type="PROSITE" id="PS50294">
    <property type="entry name" value="WD_REPEATS_REGION"/>
    <property type="match status" value="6"/>
</dbReference>
<feature type="repeat" description="WD" evidence="5">
    <location>
        <begin position="566"/>
        <end position="607"/>
    </location>
</feature>
<dbReference type="SMART" id="SM00320">
    <property type="entry name" value="WD40"/>
    <property type="match status" value="13"/>
</dbReference>
<dbReference type="PANTHER" id="PTHR19854:SF15">
    <property type="entry name" value="TRANSDUCIN BETA-LIKE PROTEIN 3"/>
    <property type="match status" value="1"/>
</dbReference>
<dbReference type="EnsemblMetazoa" id="AEPI004028-RA">
    <property type="protein sequence ID" value="AEPI004028-PA"/>
    <property type="gene ID" value="AEPI004028"/>
</dbReference>
<keyword evidence="2 5" id="KW-0853">WD repeat</keyword>
<dbReference type="FunFam" id="2.130.10.10:FF:001514">
    <property type="entry name" value="U3 small nucleolar RNA-associated protein 13"/>
    <property type="match status" value="1"/>
</dbReference>
<dbReference type="PROSITE" id="PS00678">
    <property type="entry name" value="WD_REPEATS_1"/>
    <property type="match status" value="1"/>
</dbReference>
<feature type="repeat" description="WD" evidence="5">
    <location>
        <begin position="193"/>
        <end position="234"/>
    </location>
</feature>
<proteinExistence type="predicted"/>
<dbReference type="Pfam" id="PF08625">
    <property type="entry name" value="Utp13"/>
    <property type="match status" value="1"/>
</dbReference>
<dbReference type="PROSITE" id="PS50082">
    <property type="entry name" value="WD_REPEATS_2"/>
    <property type="match status" value="7"/>
</dbReference>
<dbReference type="InterPro" id="IPR019775">
    <property type="entry name" value="WD40_repeat_CS"/>
</dbReference>
<dbReference type="Gene3D" id="2.130.10.10">
    <property type="entry name" value="YVTN repeat-like/Quinoprotein amine dehydrogenase"/>
    <property type="match status" value="6"/>
</dbReference>
<dbReference type="PANTHER" id="PTHR19854">
    <property type="entry name" value="TRANSDUCIN BETA-LIKE 3"/>
    <property type="match status" value="1"/>
</dbReference>